<dbReference type="HOGENOM" id="CLU_2168522_0_0_5"/>
<keyword evidence="3" id="KW-1185">Reference proteome</keyword>
<organism evidence="2 3">
    <name type="scientific">Parvularcula bermudensis (strain ATCC BAA-594 / HTCC2503 / KCTC 12087)</name>
    <dbReference type="NCBI Taxonomy" id="314260"/>
    <lineage>
        <taxon>Bacteria</taxon>
        <taxon>Pseudomonadati</taxon>
        <taxon>Pseudomonadota</taxon>
        <taxon>Alphaproteobacteria</taxon>
        <taxon>Parvularculales</taxon>
        <taxon>Parvularculaceae</taxon>
        <taxon>Parvularcula</taxon>
    </lineage>
</organism>
<dbReference type="KEGG" id="pbr:PB2503_00512"/>
<dbReference type="Proteomes" id="UP000001302">
    <property type="component" value="Chromosome"/>
</dbReference>
<evidence type="ECO:0000256" key="1">
    <source>
        <dbReference type="SAM" id="MobiDB-lite"/>
    </source>
</evidence>
<reference evidence="2 3" key="2">
    <citation type="journal article" date="2011" name="J. Bacteriol.">
        <title>Complete genome sequence of strain HTCC2503T of Parvularcula bermudensis, the type species of the order "Parvularculales" in the class Alphaproteobacteria.</title>
        <authorList>
            <person name="Oh H.M."/>
            <person name="Kang I."/>
            <person name="Vergin K.L."/>
            <person name="Kang D."/>
            <person name="Rhee K.H."/>
            <person name="Giovannoni S.J."/>
            <person name="Cho J.C."/>
        </authorList>
    </citation>
    <scope>NUCLEOTIDE SEQUENCE [LARGE SCALE GENOMIC DNA]</scope>
    <source>
        <strain evidence="3">ATCC BAA-594 / HTCC2503 / KCTC 12087</strain>
    </source>
</reference>
<sequence length="110" mass="11771">MTAPRREGRSSRCPWRAEDPAEATMDLWQPPGPPKPRAAKDFPCRGVLCRAIRAANWFPFRLIARSARGIPRETNLPPPSVRRCASAVNGSAARTPAMAGPSPAGISPAG</sequence>
<evidence type="ECO:0000313" key="2">
    <source>
        <dbReference type="EMBL" id="ADM08183.1"/>
    </source>
</evidence>
<dbReference type="EMBL" id="CP002156">
    <property type="protein sequence ID" value="ADM08183.1"/>
    <property type="molecule type" value="Genomic_DNA"/>
</dbReference>
<feature type="region of interest" description="Disordered" evidence="1">
    <location>
        <begin position="1"/>
        <end position="39"/>
    </location>
</feature>
<dbReference type="AlphaFoldDB" id="E0TAX4"/>
<protein>
    <submittedName>
        <fullName evidence="2">Uncharacterized protein</fullName>
    </submittedName>
</protein>
<evidence type="ECO:0000313" key="3">
    <source>
        <dbReference type="Proteomes" id="UP000001302"/>
    </source>
</evidence>
<gene>
    <name evidence="2" type="ordered locus">PB2503_00512</name>
</gene>
<dbReference type="STRING" id="314260.PB2503_00512"/>
<feature type="compositionally biased region" description="Basic and acidic residues" evidence="1">
    <location>
        <begin position="1"/>
        <end position="19"/>
    </location>
</feature>
<accession>E0TAX4</accession>
<feature type="region of interest" description="Disordered" evidence="1">
    <location>
        <begin position="70"/>
        <end position="110"/>
    </location>
</feature>
<name>E0TAX4_PARBH</name>
<reference evidence="3" key="1">
    <citation type="submission" date="2010-08" db="EMBL/GenBank/DDBJ databases">
        <title>Genome sequence of Parvularcula bermudensis HTCC2503.</title>
        <authorList>
            <person name="Kang D.-M."/>
            <person name="Oh H.-M."/>
            <person name="Cho J.-C."/>
        </authorList>
    </citation>
    <scope>NUCLEOTIDE SEQUENCE [LARGE SCALE GENOMIC DNA]</scope>
    <source>
        <strain evidence="3">ATCC BAA-594 / HTCC2503 / KCTC 12087</strain>
    </source>
</reference>
<proteinExistence type="predicted"/>